<dbReference type="GO" id="GO:0006400">
    <property type="term" value="P:tRNA modification"/>
    <property type="evidence" value="ECO:0007669"/>
    <property type="project" value="InterPro"/>
</dbReference>
<dbReference type="GO" id="GO:0003723">
    <property type="term" value="F:RNA binding"/>
    <property type="evidence" value="ECO:0007669"/>
    <property type="project" value="InterPro"/>
</dbReference>
<feature type="region of interest" description="Disordered" evidence="1">
    <location>
        <begin position="211"/>
        <end position="334"/>
    </location>
</feature>
<dbReference type="EMBL" id="HG810773">
    <property type="protein sequence ID" value="CDO65763.1"/>
    <property type="molecule type" value="Genomic_DNA"/>
</dbReference>
<dbReference type="InterPro" id="IPR040183">
    <property type="entry name" value="THUMPD1-like"/>
</dbReference>
<dbReference type="FunFam" id="3.30.2300.10:FF:000002">
    <property type="entry name" value="Uncharacterized protein"/>
    <property type="match status" value="1"/>
</dbReference>
<dbReference type="PANTHER" id="PTHR13452">
    <property type="entry name" value="THUMP DOMAIN CONTAINING PROTEIN 1-RELATED"/>
    <property type="match status" value="1"/>
</dbReference>
<evidence type="ECO:0000313" key="2">
    <source>
        <dbReference type="EMBL" id="CDO65763.1"/>
    </source>
</evidence>
<sequence>MEYKKTKRTNQFIFEGSKHATKRQKINVSAQCKGILLSTVSPRKMSSGIKEFINFLKLHFPEENLDKGEIKIKEAATDDHDNDSDRKTSNVEKQLNEEIRKENSDYIRFAPLRNIIKNFTFIKFNNAADKNPSEIVTQIFSMARNKKEKYILRNICKIIPFDCICKPHISPFIKTLLPLLKENFSKGLCVQENFTITNLLKLLNVSEEKTSELANKQDEPQEENANEDTSKGNENKNGDNNENKNGDNNENKNGDNNENKNGDNNENKNGDNNENKNGDNNENKNGDNNENKNGDNNKNDDENKNDQTSKTNSQNDNEEKKSENKNETVLNSSGEKKTTWGLIYKCSNTRTLTKKDVLTVLDNCIGNNYSVNLTKPDLAIIVHVTEIMCGISIIRDYDKTRKFNISSFNEDS</sequence>
<dbReference type="PANTHER" id="PTHR13452:SF10">
    <property type="entry name" value="THUMP DOMAIN-CONTAINING PROTEIN 1"/>
    <property type="match status" value="1"/>
</dbReference>
<feature type="compositionally biased region" description="Basic and acidic residues" evidence="1">
    <location>
        <begin position="228"/>
        <end position="307"/>
    </location>
</feature>
<evidence type="ECO:0000256" key="1">
    <source>
        <dbReference type="SAM" id="MobiDB-lite"/>
    </source>
</evidence>
<name>A0A060S1N4_PLARE</name>
<reference evidence="2" key="1">
    <citation type="submission" date="2014-01" db="EMBL/GenBank/DDBJ databases">
        <authorList>
            <person name="Aslett M."/>
        </authorList>
    </citation>
    <scope>NUCLEOTIDE SEQUENCE</scope>
    <source>
        <strain evidence="2">CDC</strain>
    </source>
</reference>
<dbReference type="PhylomeDB" id="A0A060S1N4"/>
<accession>A0A060S1N4</accession>
<organism evidence="2 3">
    <name type="scientific">Plasmodium reichenowi</name>
    <dbReference type="NCBI Taxonomy" id="5854"/>
    <lineage>
        <taxon>Eukaryota</taxon>
        <taxon>Sar</taxon>
        <taxon>Alveolata</taxon>
        <taxon>Apicomplexa</taxon>
        <taxon>Aconoidasida</taxon>
        <taxon>Haemosporida</taxon>
        <taxon>Plasmodiidae</taxon>
        <taxon>Plasmodium</taxon>
        <taxon>Plasmodium (Laverania)</taxon>
    </lineage>
</organism>
<dbReference type="SUPFAM" id="SSF143437">
    <property type="entry name" value="THUMP domain-like"/>
    <property type="match status" value="1"/>
</dbReference>
<feature type="compositionally biased region" description="Basic and acidic residues" evidence="1">
    <location>
        <begin position="317"/>
        <end position="326"/>
    </location>
</feature>
<gene>
    <name evidence="2" type="ORF">PRCDC_1248500</name>
</gene>
<dbReference type="VEuPathDB" id="PlasmoDB:PRG01_1252400"/>
<evidence type="ECO:0008006" key="4">
    <source>
        <dbReference type="Google" id="ProtNLM"/>
    </source>
</evidence>
<evidence type="ECO:0000313" key="3">
    <source>
        <dbReference type="Proteomes" id="UP000027581"/>
    </source>
</evidence>
<protein>
    <recommendedName>
        <fullName evidence="4">THUMP domain-containing protein</fullName>
    </recommendedName>
</protein>
<dbReference type="AlphaFoldDB" id="A0A060S1N4"/>
<dbReference type="Proteomes" id="UP000027581">
    <property type="component" value="Unassembled WGS sequence"/>
</dbReference>
<proteinExistence type="predicted"/>
<dbReference type="Gene3D" id="3.30.2300.10">
    <property type="entry name" value="THUMP superfamily"/>
    <property type="match status" value="1"/>
</dbReference>
<keyword evidence="3" id="KW-1185">Reference proteome</keyword>
<feature type="region of interest" description="Disordered" evidence="1">
    <location>
        <begin position="74"/>
        <end position="93"/>
    </location>
</feature>
<reference evidence="2" key="2">
    <citation type="submission" date="2014-05" db="EMBL/GenBank/DDBJ databases">
        <title>The genome sequences of chimpanzee malaria parasites reveal the path to human adaptation.</title>
        <authorList>
            <person name="Otto T.D."/>
            <person name="Rayner J.C."/>
            <person name="Boehme U."/>
            <person name="Pain A."/>
            <person name="Spottiswoode N."/>
            <person name="Sanders M."/>
            <person name="Quail M."/>
            <person name="Ollomo B."/>
            <person name="Renaud F."/>
            <person name="Thomas A.W."/>
            <person name="Prugnolle F."/>
            <person name="Conway D.J."/>
            <person name="Newbold C."/>
            <person name="Berriman M."/>
        </authorList>
    </citation>
    <scope>NUCLEOTIDE SEQUENCE [LARGE SCALE GENOMIC DNA]</scope>
    <source>
        <strain evidence="2">CDC</strain>
    </source>
</reference>
<dbReference type="VEuPathDB" id="PlasmoDB:PRCDC_1248500"/>